<keyword evidence="2" id="KW-1185">Reference proteome</keyword>
<sequence>MKERPTIIYIMSNQRSGSTLIENVLSKSSQIVSLGEAALLSGHIHKTGPGSNWDWNCSCGESLLECDFWNKIYRKLEISDPREITNTRIDNPKGEDKAKQKSNNDKVKALMNQIYKAVFETTKCNVLVDSSKEAFHGTSLYQNSPFNFKFIYLRRDLRAVSISKQKWWKRYGGEDKSLLRFLLSNYLHRMRYSSMLRSVKKEDIYYLKYEEFFDNPQKILDEMSNFFGFDAYEMPEYMELNNDHTIAGTPNRFEKRKIKYDDQWHSTAKKLPLFNALGYILNKIG</sequence>
<dbReference type="SUPFAM" id="SSF52540">
    <property type="entry name" value="P-loop containing nucleoside triphosphate hydrolases"/>
    <property type="match status" value="1"/>
</dbReference>
<dbReference type="Gene3D" id="3.40.50.300">
    <property type="entry name" value="P-loop containing nucleotide triphosphate hydrolases"/>
    <property type="match status" value="1"/>
</dbReference>
<dbReference type="Pfam" id="PF13469">
    <property type="entry name" value="Sulfotransfer_3"/>
    <property type="match status" value="1"/>
</dbReference>
<dbReference type="Proteomes" id="UP001255246">
    <property type="component" value="Unassembled WGS sequence"/>
</dbReference>
<protein>
    <submittedName>
        <fullName evidence="1">Sulfotransferase</fullName>
    </submittedName>
</protein>
<accession>A0ABU3ACA8</accession>
<dbReference type="RefSeq" id="WP_311351920.1">
    <property type="nucleotide sequence ID" value="NZ_JAVRHR010000002.1"/>
</dbReference>
<reference evidence="1 2" key="1">
    <citation type="submission" date="2023-09" db="EMBL/GenBank/DDBJ databases">
        <authorList>
            <person name="Rey-Velasco X."/>
        </authorList>
    </citation>
    <scope>NUCLEOTIDE SEQUENCE [LARGE SCALE GENOMIC DNA]</scope>
    <source>
        <strain evidence="1 2">F388</strain>
    </source>
</reference>
<name>A0ABU3ACA8_9FLAO</name>
<proteinExistence type="predicted"/>
<evidence type="ECO:0000313" key="2">
    <source>
        <dbReference type="Proteomes" id="UP001255246"/>
    </source>
</evidence>
<gene>
    <name evidence="1" type="ORF">RM706_12300</name>
</gene>
<comment type="caution">
    <text evidence="1">The sequence shown here is derived from an EMBL/GenBank/DDBJ whole genome shotgun (WGS) entry which is preliminary data.</text>
</comment>
<dbReference type="InterPro" id="IPR027417">
    <property type="entry name" value="P-loop_NTPase"/>
</dbReference>
<dbReference type="EMBL" id="JAVRHR010000002">
    <property type="protein sequence ID" value="MDT0607821.1"/>
    <property type="molecule type" value="Genomic_DNA"/>
</dbReference>
<organism evidence="1 2">
    <name type="scientific">Croceitalea rosinachiae</name>
    <dbReference type="NCBI Taxonomy" id="3075596"/>
    <lineage>
        <taxon>Bacteria</taxon>
        <taxon>Pseudomonadati</taxon>
        <taxon>Bacteroidota</taxon>
        <taxon>Flavobacteriia</taxon>
        <taxon>Flavobacteriales</taxon>
        <taxon>Flavobacteriaceae</taxon>
        <taxon>Croceitalea</taxon>
    </lineage>
</organism>
<evidence type="ECO:0000313" key="1">
    <source>
        <dbReference type="EMBL" id="MDT0607821.1"/>
    </source>
</evidence>